<dbReference type="InParanoid" id="A0A330L887"/>
<dbReference type="Proteomes" id="UP000248168">
    <property type="component" value="Unassembled WGS sequence"/>
</dbReference>
<evidence type="ECO:0000313" key="3">
    <source>
        <dbReference type="Proteomes" id="UP000248168"/>
    </source>
</evidence>
<dbReference type="OrthoDB" id="5508611at2"/>
<gene>
    <name evidence="2" type="ORF">NITLEN_40365</name>
</gene>
<evidence type="ECO:0008006" key="4">
    <source>
        <dbReference type="Google" id="ProtNLM"/>
    </source>
</evidence>
<reference evidence="3" key="1">
    <citation type="submission" date="2018-04" db="EMBL/GenBank/DDBJ databases">
        <authorList>
            <person name="Lucker S."/>
            <person name="Sakoula D."/>
        </authorList>
    </citation>
    <scope>NUCLEOTIDE SEQUENCE [LARGE SCALE GENOMIC DNA]</scope>
</reference>
<dbReference type="EMBL" id="OUNR01000017">
    <property type="protein sequence ID" value="SPP65892.1"/>
    <property type="molecule type" value="Genomic_DNA"/>
</dbReference>
<keyword evidence="1" id="KW-1133">Transmembrane helix</keyword>
<dbReference type="SUPFAM" id="SSF54523">
    <property type="entry name" value="Pili subunits"/>
    <property type="match status" value="1"/>
</dbReference>
<evidence type="ECO:0000256" key="1">
    <source>
        <dbReference type="SAM" id="Phobius"/>
    </source>
</evidence>
<proteinExistence type="predicted"/>
<organism evidence="2 3">
    <name type="scientific">Nitrospira lenta</name>
    <dbReference type="NCBI Taxonomy" id="1436998"/>
    <lineage>
        <taxon>Bacteria</taxon>
        <taxon>Pseudomonadati</taxon>
        <taxon>Nitrospirota</taxon>
        <taxon>Nitrospiria</taxon>
        <taxon>Nitrospirales</taxon>
        <taxon>Nitrospiraceae</taxon>
        <taxon>Nitrospira</taxon>
    </lineage>
</organism>
<sequence>MSASFSFISSDQSTSAASVKLVYPLVFATLIVLLGLLTFLQQNLDHRSDRVTAKIEELAQLPRGEILRPALLGYQHLGADILWLRTLQVLGKKKNSIDEHVWLYHAMDVITTLDPLYAYVYYVGGVVLTDMANRVDLSNQLLEKGHAANPSEWNLPFLLGYNHYFVLGDPAIGADYISRAARTPGGPGFLPGLATRMYAESGNPDVALELLEAVWRENPDVAAREKLKERASEVMIERDLRRLDAAIHRYQQTQHKYPKTLSDLVSSGILPAIPEEPFGGSYLLDSGTGQVLSSSHPKRLKVFRLDKE</sequence>
<keyword evidence="1" id="KW-0472">Membrane</keyword>
<evidence type="ECO:0000313" key="2">
    <source>
        <dbReference type="EMBL" id="SPP65892.1"/>
    </source>
</evidence>
<accession>A0A330L887</accession>
<dbReference type="AlphaFoldDB" id="A0A330L887"/>
<feature type="transmembrane region" description="Helical" evidence="1">
    <location>
        <begin position="21"/>
        <end position="40"/>
    </location>
</feature>
<keyword evidence="1" id="KW-0812">Transmembrane</keyword>
<dbReference type="InterPro" id="IPR045584">
    <property type="entry name" value="Pilin-like"/>
</dbReference>
<protein>
    <recommendedName>
        <fullName evidence="4">Tetratricopeptide repeat protein</fullName>
    </recommendedName>
</protein>
<dbReference type="RefSeq" id="WP_121990107.1">
    <property type="nucleotide sequence ID" value="NZ_OUNR01000017.1"/>
</dbReference>
<name>A0A330L887_9BACT</name>
<keyword evidence="3" id="KW-1185">Reference proteome</keyword>